<evidence type="ECO:0000259" key="1">
    <source>
        <dbReference type="PROSITE" id="PS50943"/>
    </source>
</evidence>
<protein>
    <submittedName>
        <fullName evidence="2">Helix-turn-helix transcriptional regulator</fullName>
    </submittedName>
</protein>
<comment type="caution">
    <text evidence="2">The sequence shown here is derived from an EMBL/GenBank/DDBJ whole genome shotgun (WGS) entry which is preliminary data.</text>
</comment>
<dbReference type="PROSITE" id="PS50943">
    <property type="entry name" value="HTH_CROC1"/>
    <property type="match status" value="1"/>
</dbReference>
<dbReference type="Gene3D" id="1.10.260.40">
    <property type="entry name" value="lambda repressor-like DNA-binding domains"/>
    <property type="match status" value="1"/>
</dbReference>
<dbReference type="Pfam" id="PF01381">
    <property type="entry name" value="HTH_3"/>
    <property type="match status" value="1"/>
</dbReference>
<evidence type="ECO:0000313" key="3">
    <source>
        <dbReference type="Proteomes" id="UP001460202"/>
    </source>
</evidence>
<keyword evidence="3" id="KW-1185">Reference proteome</keyword>
<dbReference type="SUPFAM" id="SSF47413">
    <property type="entry name" value="lambda repressor-like DNA-binding domains"/>
    <property type="match status" value="1"/>
</dbReference>
<evidence type="ECO:0000313" key="2">
    <source>
        <dbReference type="EMBL" id="MEQ2545106.1"/>
    </source>
</evidence>
<dbReference type="EMBL" id="JBBMFL010000009">
    <property type="protein sequence ID" value="MEQ2545106.1"/>
    <property type="molecule type" value="Genomic_DNA"/>
</dbReference>
<dbReference type="CDD" id="cd00093">
    <property type="entry name" value="HTH_XRE"/>
    <property type="match status" value="1"/>
</dbReference>
<reference evidence="2 3" key="1">
    <citation type="submission" date="2024-03" db="EMBL/GenBank/DDBJ databases">
        <title>Human intestinal bacterial collection.</title>
        <authorList>
            <person name="Pauvert C."/>
            <person name="Hitch T.C.A."/>
            <person name="Clavel T."/>
        </authorList>
    </citation>
    <scope>NUCLEOTIDE SEQUENCE [LARGE SCALE GENOMIC DNA]</scope>
    <source>
        <strain evidence="2 3">CLA-KB-H122</strain>
    </source>
</reference>
<dbReference type="InterPro" id="IPR010982">
    <property type="entry name" value="Lambda_DNA-bd_dom_sf"/>
</dbReference>
<dbReference type="RefSeq" id="WP_019151170.1">
    <property type="nucleotide sequence ID" value="NZ_JBBMFL010000009.1"/>
</dbReference>
<organism evidence="2 3">
    <name type="scientific">Alistipes intestinihominis</name>
    <dbReference type="NCBI Taxonomy" id="3133172"/>
    <lineage>
        <taxon>Bacteria</taxon>
        <taxon>Pseudomonadati</taxon>
        <taxon>Bacteroidota</taxon>
        <taxon>Bacteroidia</taxon>
        <taxon>Bacteroidales</taxon>
        <taxon>Rikenellaceae</taxon>
        <taxon>Alistipes</taxon>
    </lineage>
</organism>
<dbReference type="GeneID" id="78180413"/>
<feature type="domain" description="HTH cro/C1-type" evidence="1">
    <location>
        <begin position="21"/>
        <end position="72"/>
    </location>
</feature>
<dbReference type="InterPro" id="IPR001387">
    <property type="entry name" value="Cro/C1-type_HTH"/>
</dbReference>
<sequence length="78" mass="8872">MKPRSPKRVNNSLTSAVAWKLKQLRVAKGFSQEYVKENTGVNIQRSESSTTTVSLITLDILCKFYGTSLKEFFNELDQ</sequence>
<gene>
    <name evidence="2" type="ORF">WMO46_09125</name>
</gene>
<accession>A0ABV1GXG4</accession>
<dbReference type="Proteomes" id="UP001460202">
    <property type="component" value="Unassembled WGS sequence"/>
</dbReference>
<name>A0ABV1GXG4_9BACT</name>
<proteinExistence type="predicted"/>